<feature type="transmembrane region" description="Helical" evidence="1">
    <location>
        <begin position="20"/>
        <end position="39"/>
    </location>
</feature>
<protein>
    <recommendedName>
        <fullName evidence="4">Glycosyltransferase RgtA/B/C/D-like domain-containing protein</fullName>
    </recommendedName>
</protein>
<dbReference type="EMBL" id="VTOX01000002">
    <property type="protein sequence ID" value="NKE66047.1"/>
    <property type="molecule type" value="Genomic_DNA"/>
</dbReference>
<feature type="transmembrane region" description="Helical" evidence="1">
    <location>
        <begin position="360"/>
        <end position="381"/>
    </location>
</feature>
<accession>A0A7X6DF62</accession>
<evidence type="ECO:0000313" key="2">
    <source>
        <dbReference type="EMBL" id="NKE66047.1"/>
    </source>
</evidence>
<organism evidence="2 3">
    <name type="scientific">Ramlibacter lithotrophicus</name>
    <dbReference type="NCBI Taxonomy" id="2606681"/>
    <lineage>
        <taxon>Bacteria</taxon>
        <taxon>Pseudomonadati</taxon>
        <taxon>Pseudomonadota</taxon>
        <taxon>Betaproteobacteria</taxon>
        <taxon>Burkholderiales</taxon>
        <taxon>Comamonadaceae</taxon>
        <taxon>Ramlibacter</taxon>
    </lineage>
</organism>
<feature type="transmembrane region" description="Helical" evidence="1">
    <location>
        <begin position="191"/>
        <end position="214"/>
    </location>
</feature>
<dbReference type="Proteomes" id="UP000521868">
    <property type="component" value="Unassembled WGS sequence"/>
</dbReference>
<feature type="transmembrane region" description="Helical" evidence="1">
    <location>
        <begin position="321"/>
        <end position="339"/>
    </location>
</feature>
<proteinExistence type="predicted"/>
<feature type="transmembrane region" description="Helical" evidence="1">
    <location>
        <begin position="226"/>
        <end position="254"/>
    </location>
</feature>
<gene>
    <name evidence="2" type="ORF">RAMLITH_09465</name>
</gene>
<evidence type="ECO:0008006" key="4">
    <source>
        <dbReference type="Google" id="ProtNLM"/>
    </source>
</evidence>
<evidence type="ECO:0000313" key="3">
    <source>
        <dbReference type="Proteomes" id="UP000521868"/>
    </source>
</evidence>
<feature type="transmembrane region" description="Helical" evidence="1">
    <location>
        <begin position="104"/>
        <end position="125"/>
    </location>
</feature>
<keyword evidence="1" id="KW-0472">Membrane</keyword>
<dbReference type="RefSeq" id="WP_168107115.1">
    <property type="nucleotide sequence ID" value="NZ_VTOX01000002.1"/>
</dbReference>
<keyword evidence="1" id="KW-1133">Transmembrane helix</keyword>
<feature type="transmembrane region" description="Helical" evidence="1">
    <location>
        <begin position="131"/>
        <end position="149"/>
    </location>
</feature>
<comment type="caution">
    <text evidence="2">The sequence shown here is derived from an EMBL/GenBank/DDBJ whole genome shotgun (WGS) entry which is preliminary data.</text>
</comment>
<reference evidence="2 3" key="1">
    <citation type="journal article" date="2020" name="Nature">
        <title>Bacterial chemolithoautotrophy via manganese oxidation.</title>
        <authorList>
            <person name="Yu H."/>
            <person name="Leadbetter J.R."/>
        </authorList>
    </citation>
    <scope>NUCLEOTIDE SEQUENCE [LARGE SCALE GENOMIC DNA]</scope>
    <source>
        <strain evidence="2 3">RBP-1</strain>
    </source>
</reference>
<evidence type="ECO:0000256" key="1">
    <source>
        <dbReference type="SAM" id="Phobius"/>
    </source>
</evidence>
<dbReference type="AlphaFoldDB" id="A0A7X6DF62"/>
<keyword evidence="1" id="KW-0812">Transmembrane</keyword>
<sequence length="519" mass="55394">MESTTVNTHAVGRAAGARTGSWHVSLPLLAGLLTFLYGVSRGTALLADGDTYWHVAAGRWILEHGAVPTQDPFSHTRLGAPWTAHEWLSEVLLELAHAAGGWELVAALTALAFALSISILGRALLRSLEPIHVVAAMTLAVLMTAGHLVARPHILAMPLLVAWAAELVRARDRDAAPPFWLLPLMTLWANMHGGFTLGIGLAVAFAAEAVLAAARHGRVAAAARTWGLFVALAVVASLLTPHGPQGLLFTWQIMFEDSFMLGRIGEWRSPDFHRFQPLEVWLLGIMALAMHQGVKLPLARLVLLLGFTHLALKHVRNVELLGLLAPLFLAAPLAQHFHARGAGRKQFAGGDRLLGALTRGAAPGGLLLVLLLGGLATTSIWSATGPLVPPEQIAPQRAAKAARDAGAAGPVLNDYGWGGYLIYAGVPPFIDGRADMYRDGFVKEYAEAMDLATPTSLPRLLDRYQIGWTLLPPNRPATAMLDRLPGWRRVHADEHAVVHVKTSGAPGDAIAAAPARALP</sequence>
<keyword evidence="3" id="KW-1185">Reference proteome</keyword>
<name>A0A7X6DF62_9BURK</name>